<dbReference type="EMBL" id="QJKJ01013096">
    <property type="protein sequence ID" value="RDX67213.1"/>
    <property type="molecule type" value="Genomic_DNA"/>
</dbReference>
<gene>
    <name evidence="1" type="ORF">CR513_53936</name>
</gene>
<dbReference type="AlphaFoldDB" id="A0A371EMD1"/>
<evidence type="ECO:0000313" key="1">
    <source>
        <dbReference type="EMBL" id="RDX67213.1"/>
    </source>
</evidence>
<organism evidence="1 2">
    <name type="scientific">Mucuna pruriens</name>
    <name type="common">Velvet bean</name>
    <name type="synonym">Dolichos pruriens</name>
    <dbReference type="NCBI Taxonomy" id="157652"/>
    <lineage>
        <taxon>Eukaryota</taxon>
        <taxon>Viridiplantae</taxon>
        <taxon>Streptophyta</taxon>
        <taxon>Embryophyta</taxon>
        <taxon>Tracheophyta</taxon>
        <taxon>Spermatophyta</taxon>
        <taxon>Magnoliopsida</taxon>
        <taxon>eudicotyledons</taxon>
        <taxon>Gunneridae</taxon>
        <taxon>Pentapetalae</taxon>
        <taxon>rosids</taxon>
        <taxon>fabids</taxon>
        <taxon>Fabales</taxon>
        <taxon>Fabaceae</taxon>
        <taxon>Papilionoideae</taxon>
        <taxon>50 kb inversion clade</taxon>
        <taxon>NPAAA clade</taxon>
        <taxon>indigoferoid/millettioid clade</taxon>
        <taxon>Phaseoleae</taxon>
        <taxon>Mucuna</taxon>
    </lineage>
</organism>
<accession>A0A371EMD1</accession>
<feature type="non-terminal residue" evidence="1">
    <location>
        <position position="56"/>
    </location>
</feature>
<keyword evidence="2" id="KW-1185">Reference proteome</keyword>
<protein>
    <submittedName>
        <fullName evidence="1">Uncharacterized protein</fullName>
    </submittedName>
</protein>
<proteinExistence type="predicted"/>
<dbReference type="Proteomes" id="UP000257109">
    <property type="component" value="Unassembled WGS sequence"/>
</dbReference>
<comment type="caution">
    <text evidence="1">The sequence shown here is derived from an EMBL/GenBank/DDBJ whole genome shotgun (WGS) entry which is preliminary data.</text>
</comment>
<reference evidence="1" key="1">
    <citation type="submission" date="2018-05" db="EMBL/GenBank/DDBJ databases">
        <title>Draft genome of Mucuna pruriens seed.</title>
        <authorList>
            <person name="Nnadi N.E."/>
            <person name="Vos R."/>
            <person name="Hasami M.H."/>
            <person name="Devisetty U.K."/>
            <person name="Aguiy J.C."/>
        </authorList>
    </citation>
    <scope>NUCLEOTIDE SEQUENCE [LARGE SCALE GENOMIC DNA]</scope>
    <source>
        <strain evidence="1">JCA_2017</strain>
    </source>
</reference>
<sequence length="56" mass="6345">MRSLSAFCRKKTVMACISQVRYVILVSSMKKGKPMSQKLFMLDDAIKIIEKGLACF</sequence>
<evidence type="ECO:0000313" key="2">
    <source>
        <dbReference type="Proteomes" id="UP000257109"/>
    </source>
</evidence>
<name>A0A371EMD1_MUCPR</name>